<proteinExistence type="predicted"/>
<evidence type="ECO:0000313" key="2">
    <source>
        <dbReference type="Proteomes" id="UP000321275"/>
    </source>
</evidence>
<gene>
    <name evidence="1" type="ORF">HPA02_32620</name>
</gene>
<dbReference type="EMBL" id="BJUK01000059">
    <property type="protein sequence ID" value="GEK48979.1"/>
    <property type="molecule type" value="Genomic_DNA"/>
</dbReference>
<dbReference type="SUPFAM" id="SSF52317">
    <property type="entry name" value="Class I glutamine amidotransferase-like"/>
    <property type="match status" value="1"/>
</dbReference>
<dbReference type="Proteomes" id="UP000321275">
    <property type="component" value="Unassembled WGS sequence"/>
</dbReference>
<protein>
    <submittedName>
        <fullName evidence="1">Uncharacterized protein</fullName>
    </submittedName>
</protein>
<organism evidence="1 2">
    <name type="scientific">Bisbaumannia pacifica</name>
    <dbReference type="NCBI Taxonomy" id="77098"/>
    <lineage>
        <taxon>Bacteria</taxon>
        <taxon>Pseudomonadati</taxon>
        <taxon>Pseudomonadota</taxon>
        <taxon>Gammaproteobacteria</taxon>
        <taxon>Oceanospirillales</taxon>
        <taxon>Halomonadaceae</taxon>
        <taxon>Bisbaumannia</taxon>
    </lineage>
</organism>
<comment type="caution">
    <text evidence="1">The sequence shown here is derived from an EMBL/GenBank/DDBJ whole genome shotgun (WGS) entry which is preliminary data.</text>
</comment>
<accession>A0A510XC21</accession>
<name>A0A510XC21_9GAMM</name>
<reference evidence="1 2" key="1">
    <citation type="submission" date="2019-07" db="EMBL/GenBank/DDBJ databases">
        <title>Whole genome shotgun sequence of Halomonas pacifica NBRC 102220.</title>
        <authorList>
            <person name="Hosoyama A."/>
            <person name="Uohara A."/>
            <person name="Ohji S."/>
            <person name="Ichikawa N."/>
        </authorList>
    </citation>
    <scope>NUCLEOTIDE SEQUENCE [LARGE SCALE GENOMIC DNA]</scope>
    <source>
        <strain evidence="1 2">NBRC 102220</strain>
    </source>
</reference>
<dbReference type="AlphaFoldDB" id="A0A510XC21"/>
<sequence length="70" mass="7361">MVSCAALFLNKRPILGTCHAFVALPCAALGDAASTGAMEAGLGWRIVDTRDNPPLRVYNKRCITSPGSRG</sequence>
<keyword evidence="2" id="KW-1185">Reference proteome</keyword>
<evidence type="ECO:0000313" key="1">
    <source>
        <dbReference type="EMBL" id="GEK48979.1"/>
    </source>
</evidence>
<dbReference type="InterPro" id="IPR029062">
    <property type="entry name" value="Class_I_gatase-like"/>
</dbReference>